<organism evidence="1">
    <name type="scientific">marine sediment metagenome</name>
    <dbReference type="NCBI Taxonomy" id="412755"/>
    <lineage>
        <taxon>unclassified sequences</taxon>
        <taxon>metagenomes</taxon>
        <taxon>ecological metagenomes</taxon>
    </lineage>
</organism>
<comment type="caution">
    <text evidence="1">The sequence shown here is derived from an EMBL/GenBank/DDBJ whole genome shotgun (WGS) entry which is preliminary data.</text>
</comment>
<dbReference type="EMBL" id="BARU01006053">
    <property type="protein sequence ID" value="GAH44646.1"/>
    <property type="molecule type" value="Genomic_DNA"/>
</dbReference>
<name>X1FG85_9ZZZZ</name>
<reference evidence="1" key="1">
    <citation type="journal article" date="2014" name="Front. Microbiol.">
        <title>High frequency of phylogenetically diverse reductive dehalogenase-homologous genes in deep subseafloor sedimentary metagenomes.</title>
        <authorList>
            <person name="Kawai M."/>
            <person name="Futagami T."/>
            <person name="Toyoda A."/>
            <person name="Takaki Y."/>
            <person name="Nishi S."/>
            <person name="Hori S."/>
            <person name="Arai W."/>
            <person name="Tsubouchi T."/>
            <person name="Morono Y."/>
            <person name="Uchiyama I."/>
            <person name="Ito T."/>
            <person name="Fujiyama A."/>
            <person name="Inagaki F."/>
            <person name="Takami H."/>
        </authorList>
    </citation>
    <scope>NUCLEOTIDE SEQUENCE</scope>
    <source>
        <strain evidence="1">Expedition CK06-06</strain>
    </source>
</reference>
<dbReference type="AlphaFoldDB" id="X1FG85"/>
<gene>
    <name evidence="1" type="ORF">S03H2_11889</name>
</gene>
<sequence>MVESEEYSFTLKLRGEDKTCADCRLFIKDRNYCRKEYCSIEPDSICDNPLFY</sequence>
<accession>X1FG85</accession>
<evidence type="ECO:0000313" key="1">
    <source>
        <dbReference type="EMBL" id="GAH44646.1"/>
    </source>
</evidence>
<proteinExistence type="predicted"/>
<protein>
    <submittedName>
        <fullName evidence="1">Uncharacterized protein</fullName>
    </submittedName>
</protein>